<dbReference type="Pfam" id="PF07152">
    <property type="entry name" value="YaeQ"/>
    <property type="match status" value="1"/>
</dbReference>
<name>A0A6S6XQK0_9PROT</name>
<dbReference type="InterPro" id="IPR009822">
    <property type="entry name" value="YaeQ"/>
</dbReference>
<organism evidence="1 2">
    <name type="scientific">Denitratisoma oestradiolicum</name>
    <dbReference type="NCBI Taxonomy" id="311182"/>
    <lineage>
        <taxon>Bacteria</taxon>
        <taxon>Pseudomonadati</taxon>
        <taxon>Pseudomonadota</taxon>
        <taxon>Betaproteobacteria</taxon>
        <taxon>Nitrosomonadales</taxon>
        <taxon>Sterolibacteriaceae</taxon>
        <taxon>Denitratisoma</taxon>
    </lineage>
</organism>
<dbReference type="Gene3D" id="3.10.640.10">
    <property type="entry name" value="Restriction endonuclease-like alpha-beta roll domain"/>
    <property type="match status" value="1"/>
</dbReference>
<dbReference type="PANTHER" id="PTHR38784">
    <property type="entry name" value="SUCROSE PHOSPHORYLASE"/>
    <property type="match status" value="1"/>
</dbReference>
<dbReference type="PIRSF" id="PIRSF011484">
    <property type="entry name" value="YaeQ"/>
    <property type="match status" value="1"/>
</dbReference>
<keyword evidence="2" id="KW-1185">Reference proteome</keyword>
<reference evidence="1 2" key="1">
    <citation type="submission" date="2020-03" db="EMBL/GenBank/DDBJ databases">
        <authorList>
            <consortium name="Genoscope - CEA"/>
            <person name="William W."/>
        </authorList>
    </citation>
    <scope>NUCLEOTIDE SEQUENCE [LARGE SCALE GENOMIC DNA]</scope>
    <source>
        <strain evidence="2">DSM 16959</strain>
    </source>
</reference>
<dbReference type="KEGG" id="doe:DENOEST_1091"/>
<accession>A0A6S6XQK0</accession>
<dbReference type="EMBL" id="LR778301">
    <property type="protein sequence ID" value="CAB1368256.1"/>
    <property type="molecule type" value="Genomic_DNA"/>
</dbReference>
<dbReference type="InterPro" id="IPR038590">
    <property type="entry name" value="YaeQ_sf"/>
</dbReference>
<evidence type="ECO:0008006" key="3">
    <source>
        <dbReference type="Google" id="ProtNLM"/>
    </source>
</evidence>
<dbReference type="PANTHER" id="PTHR38784:SF1">
    <property type="entry name" value="SUCROSE PHOSPHORYLASE"/>
    <property type="match status" value="1"/>
</dbReference>
<dbReference type="AlphaFoldDB" id="A0A6S6XQK0"/>
<dbReference type="CDD" id="cd22368">
    <property type="entry name" value="YaeQ-like"/>
    <property type="match status" value="1"/>
</dbReference>
<proteinExistence type="predicted"/>
<dbReference type="InterPro" id="IPR011335">
    <property type="entry name" value="Restrct_endonuc-II-like"/>
</dbReference>
<evidence type="ECO:0000313" key="1">
    <source>
        <dbReference type="EMBL" id="CAB1368256.1"/>
    </source>
</evidence>
<protein>
    <recommendedName>
        <fullName evidence="3">YaeQ family protein</fullName>
    </recommendedName>
</protein>
<sequence length="181" mass="20158">MALKSTVFKASLSVADMDRNYYAEHGLTLARHPSETDARMMVRLLAFALHADERLEFGRGISADDEPALWLKEYSGEVRLWIEVGLPDERLLRRASSRASQVVLLAYGGRAMDAWWVKEGGAIGRLSNVRVLALDDETCAALAALAQRTMQLQCSIQDGQAWLTDGSRSVSIEPRWLTPRP</sequence>
<dbReference type="Proteomes" id="UP000515733">
    <property type="component" value="Chromosome"/>
</dbReference>
<evidence type="ECO:0000313" key="2">
    <source>
        <dbReference type="Proteomes" id="UP000515733"/>
    </source>
</evidence>
<dbReference type="SMART" id="SM01322">
    <property type="entry name" value="YaeQ"/>
    <property type="match status" value="1"/>
</dbReference>
<gene>
    <name evidence="1" type="ORF">DENOEST_1091</name>
</gene>
<dbReference type="OrthoDB" id="5293309at2"/>
<dbReference type="RefSeq" id="WP_145771901.1">
    <property type="nucleotide sequence ID" value="NZ_LR778301.1"/>
</dbReference>
<dbReference type="SUPFAM" id="SSF52980">
    <property type="entry name" value="Restriction endonuclease-like"/>
    <property type="match status" value="1"/>
</dbReference>